<dbReference type="InterPro" id="IPR006166">
    <property type="entry name" value="ERCC4_domain"/>
</dbReference>
<evidence type="ECO:0000256" key="3">
    <source>
        <dbReference type="ARBA" id="ARBA00022722"/>
    </source>
</evidence>
<evidence type="ECO:0000256" key="1">
    <source>
        <dbReference type="ARBA" id="ARBA00001946"/>
    </source>
</evidence>
<dbReference type="GO" id="GO:0006308">
    <property type="term" value="P:DNA catabolic process"/>
    <property type="evidence" value="ECO:0007669"/>
    <property type="project" value="InterPro"/>
</dbReference>
<evidence type="ECO:0000256" key="7">
    <source>
        <dbReference type="ARBA" id="ARBA00022801"/>
    </source>
</evidence>
<evidence type="ECO:0000256" key="2">
    <source>
        <dbReference type="ARBA" id="ARBA00010015"/>
    </source>
</evidence>
<keyword evidence="8" id="KW-0460">Magnesium</keyword>
<keyword evidence="10" id="KW-0234">DNA repair</keyword>
<dbReference type="GO" id="GO:0003677">
    <property type="term" value="F:DNA binding"/>
    <property type="evidence" value="ECO:0007669"/>
    <property type="project" value="InterPro"/>
</dbReference>
<dbReference type="SUPFAM" id="SSF52980">
    <property type="entry name" value="Restriction endonuclease-like"/>
    <property type="match status" value="1"/>
</dbReference>
<evidence type="ECO:0000256" key="5">
    <source>
        <dbReference type="ARBA" id="ARBA00022759"/>
    </source>
</evidence>
<comment type="cofactor">
    <cofactor evidence="1">
        <name>Mg(2+)</name>
        <dbReference type="ChEBI" id="CHEBI:18420"/>
    </cofactor>
</comment>
<evidence type="ECO:0000256" key="4">
    <source>
        <dbReference type="ARBA" id="ARBA00022723"/>
    </source>
</evidence>
<dbReference type="AlphaFoldDB" id="A0A6C0D459"/>
<sequence length="273" mass="30665">MRIVVDERETSLYEKIEHLVNTEGNAIGTIQLSKKVIPLGDILIQTDEETTVAIIERKSLQDLLSSIKDGRYEEQSYRLSYSSGLPQHNILYVIEGMFSQLRTLLEKKTVYSCMTSLNMFKGFSVHRTCTIQETAETVLWMACKMERDLQKGKMFFYQPSGGEHPPQQNQPITPYCSVVKKVKKENVTPENIAEIILCQIPGISSNTAVAIMKQFHTFSNLIDAVRNNPQSLDTVVCESKGKVRKISKTCAQNIVAYLGADPLPQTPSQVTDA</sequence>
<dbReference type="Gene3D" id="3.40.50.10130">
    <property type="match status" value="1"/>
</dbReference>
<dbReference type="InterPro" id="IPR011335">
    <property type="entry name" value="Restrct_endonuc-II-like"/>
</dbReference>
<dbReference type="InterPro" id="IPR042530">
    <property type="entry name" value="EME1/EME2_C"/>
</dbReference>
<dbReference type="GO" id="GO:0005634">
    <property type="term" value="C:nucleus"/>
    <property type="evidence" value="ECO:0007669"/>
    <property type="project" value="TreeGrafter"/>
</dbReference>
<accession>A0A6C0D459</accession>
<keyword evidence="9" id="KW-0233">DNA recombination</keyword>
<evidence type="ECO:0000313" key="12">
    <source>
        <dbReference type="EMBL" id="QHT11826.1"/>
    </source>
</evidence>
<keyword evidence="5" id="KW-0255">Endonuclease</keyword>
<dbReference type="SMART" id="SM00891">
    <property type="entry name" value="ERCC4"/>
    <property type="match status" value="1"/>
</dbReference>
<keyword evidence="7" id="KW-0378">Hydrolase</keyword>
<dbReference type="EMBL" id="MN739538">
    <property type="protein sequence ID" value="QHT11826.1"/>
    <property type="molecule type" value="Genomic_DNA"/>
</dbReference>
<protein>
    <recommendedName>
        <fullName evidence="11">ERCC4 domain-containing protein</fullName>
    </recommendedName>
</protein>
<dbReference type="GO" id="GO:0048476">
    <property type="term" value="C:Holliday junction resolvase complex"/>
    <property type="evidence" value="ECO:0007669"/>
    <property type="project" value="TreeGrafter"/>
</dbReference>
<dbReference type="Pfam" id="PF02732">
    <property type="entry name" value="ERCC4"/>
    <property type="match status" value="1"/>
</dbReference>
<organism evidence="12">
    <name type="scientific">viral metagenome</name>
    <dbReference type="NCBI Taxonomy" id="1070528"/>
    <lineage>
        <taxon>unclassified sequences</taxon>
        <taxon>metagenomes</taxon>
        <taxon>organismal metagenomes</taxon>
    </lineage>
</organism>
<dbReference type="GO" id="GO:0000727">
    <property type="term" value="P:double-strand break repair via break-induced replication"/>
    <property type="evidence" value="ECO:0007669"/>
    <property type="project" value="TreeGrafter"/>
</dbReference>
<evidence type="ECO:0000259" key="11">
    <source>
        <dbReference type="SMART" id="SM00891"/>
    </source>
</evidence>
<dbReference type="GO" id="GO:0046872">
    <property type="term" value="F:metal ion binding"/>
    <property type="evidence" value="ECO:0007669"/>
    <property type="project" value="UniProtKB-KW"/>
</dbReference>
<keyword evidence="6" id="KW-0227">DNA damage</keyword>
<dbReference type="CDD" id="cd20074">
    <property type="entry name" value="XPF_nuclease_Mus81"/>
    <property type="match status" value="1"/>
</dbReference>
<dbReference type="InterPro" id="IPR033309">
    <property type="entry name" value="Mus81"/>
</dbReference>
<dbReference type="GO" id="GO:0008821">
    <property type="term" value="F:crossover junction DNA endonuclease activity"/>
    <property type="evidence" value="ECO:0007669"/>
    <property type="project" value="InterPro"/>
</dbReference>
<evidence type="ECO:0000256" key="8">
    <source>
        <dbReference type="ARBA" id="ARBA00022842"/>
    </source>
</evidence>
<feature type="domain" description="ERCC4" evidence="11">
    <location>
        <begin position="2"/>
        <end position="98"/>
    </location>
</feature>
<dbReference type="GO" id="GO:0000712">
    <property type="term" value="P:resolution of meiotic recombination intermediates"/>
    <property type="evidence" value="ECO:0007669"/>
    <property type="project" value="TreeGrafter"/>
</dbReference>
<keyword evidence="3" id="KW-0540">Nuclease</keyword>
<evidence type="ECO:0000256" key="10">
    <source>
        <dbReference type="ARBA" id="ARBA00023204"/>
    </source>
</evidence>
<dbReference type="GO" id="GO:0048257">
    <property type="term" value="F:3'-flap endonuclease activity"/>
    <property type="evidence" value="ECO:0007669"/>
    <property type="project" value="TreeGrafter"/>
</dbReference>
<dbReference type="InterPro" id="IPR047416">
    <property type="entry name" value="XPF_nuclease_Mus81"/>
</dbReference>
<name>A0A6C0D459_9ZZZZ</name>
<dbReference type="PANTHER" id="PTHR13451:SF0">
    <property type="entry name" value="CROSSOVER JUNCTION ENDONUCLEASE MUS81"/>
    <property type="match status" value="1"/>
</dbReference>
<dbReference type="PANTHER" id="PTHR13451">
    <property type="entry name" value="CLASS II CROSSOVER JUNCTION ENDONUCLEASE MUS81"/>
    <property type="match status" value="1"/>
</dbReference>
<proteinExistence type="inferred from homology"/>
<dbReference type="Gene3D" id="1.10.150.670">
    <property type="entry name" value="Crossover junction endonuclease EME1, DNA-binding domain"/>
    <property type="match status" value="1"/>
</dbReference>
<keyword evidence="4" id="KW-0479">Metal-binding</keyword>
<comment type="similarity">
    <text evidence="2">Belongs to the XPF family.</text>
</comment>
<evidence type="ECO:0000256" key="9">
    <source>
        <dbReference type="ARBA" id="ARBA00023172"/>
    </source>
</evidence>
<reference evidence="12" key="1">
    <citation type="journal article" date="2020" name="Nature">
        <title>Giant virus diversity and host interactions through global metagenomics.</title>
        <authorList>
            <person name="Schulz F."/>
            <person name="Roux S."/>
            <person name="Paez-Espino D."/>
            <person name="Jungbluth S."/>
            <person name="Walsh D.A."/>
            <person name="Denef V.J."/>
            <person name="McMahon K.D."/>
            <person name="Konstantinidis K.T."/>
            <person name="Eloe-Fadrosh E.A."/>
            <person name="Kyrpides N.C."/>
            <person name="Woyke T."/>
        </authorList>
    </citation>
    <scope>NUCLEOTIDE SEQUENCE</scope>
    <source>
        <strain evidence="12">GVMAG-M-3300023174-124</strain>
    </source>
</reference>
<dbReference type="GO" id="GO:0031573">
    <property type="term" value="P:mitotic intra-S DNA damage checkpoint signaling"/>
    <property type="evidence" value="ECO:0007669"/>
    <property type="project" value="TreeGrafter"/>
</dbReference>
<evidence type="ECO:0000256" key="6">
    <source>
        <dbReference type="ARBA" id="ARBA00022763"/>
    </source>
</evidence>